<dbReference type="InterPro" id="IPR008183">
    <property type="entry name" value="Aldose_1/G6P_1-epimerase"/>
</dbReference>
<gene>
    <name evidence="1" type="ORF">C3E78_08120</name>
</gene>
<dbReference type="GO" id="GO:0016853">
    <property type="term" value="F:isomerase activity"/>
    <property type="evidence" value="ECO:0007669"/>
    <property type="project" value="InterPro"/>
</dbReference>
<accession>A0A5F2ETQ7</accession>
<dbReference type="Pfam" id="PF01263">
    <property type="entry name" value="Aldose_epim"/>
    <property type="match status" value="1"/>
</dbReference>
<sequence length="266" mass="28809">MGQDVRVTDVLENDRVRATIDPTRGARLTSLVIDGLELLARAEDQSVDPAIADGCFPMVPWAGRIRDGRLTTPDGVQQLPVSDDGNALHGLGHVEAWDVVGQGEYRLALGSPWPTSGTASLTYRLLDDGLRIELSWDDGTDSPCSIGLHPWFARTLATGEQVVLSFDPEAMVERGDDGLPTGRLVDPSPGPWDDCFRVAGSPVLTWPGAVQLRLSSGSPWWVVYSQPQSTICVEPQTAPPDAFDHPSLQPADGWPHAVWFELQAGR</sequence>
<evidence type="ECO:0000313" key="1">
    <source>
        <dbReference type="EMBL" id="AWB92167.1"/>
    </source>
</evidence>
<evidence type="ECO:0000313" key="2">
    <source>
        <dbReference type="Proteomes" id="UP000244384"/>
    </source>
</evidence>
<dbReference type="AlphaFoldDB" id="A0A2S0WLI0"/>
<protein>
    <submittedName>
        <fullName evidence="1">Uncharacterized protein</fullName>
    </submittedName>
</protein>
<keyword evidence="2" id="KW-1185">Reference proteome</keyword>
<dbReference type="InterPro" id="IPR011013">
    <property type="entry name" value="Gal_mutarotase_sf_dom"/>
</dbReference>
<accession>A0A2S0WLI0</accession>
<dbReference type="Gene3D" id="2.70.98.10">
    <property type="match status" value="1"/>
</dbReference>
<dbReference type="EMBL" id="CP026952">
    <property type="protein sequence ID" value="AWB92167.1"/>
    <property type="molecule type" value="Genomic_DNA"/>
</dbReference>
<dbReference type="KEGG" id="aez:C3E78_08120"/>
<dbReference type="SUPFAM" id="SSF74650">
    <property type="entry name" value="Galactose mutarotase-like"/>
    <property type="match status" value="1"/>
</dbReference>
<dbReference type="Proteomes" id="UP000244384">
    <property type="component" value="Chromosome"/>
</dbReference>
<dbReference type="InterPro" id="IPR014718">
    <property type="entry name" value="GH-type_carb-bd"/>
</dbReference>
<dbReference type="GO" id="GO:0005975">
    <property type="term" value="P:carbohydrate metabolic process"/>
    <property type="evidence" value="ECO:0007669"/>
    <property type="project" value="InterPro"/>
</dbReference>
<reference evidence="2" key="1">
    <citation type="submission" date="2018-01" db="EMBL/GenBank/DDBJ databases">
        <authorList>
            <person name="Li J."/>
        </authorList>
    </citation>
    <scope>NUCLEOTIDE SEQUENCE [LARGE SCALE GENOMIC DNA]</scope>
    <source>
        <strain evidence="2">592</strain>
    </source>
</reference>
<name>A0A2S0WLI0_9ACTN</name>
<organism evidence="1 2">
    <name type="scientific">Aeromicrobium chenweiae</name>
    <dbReference type="NCBI Taxonomy" id="2079793"/>
    <lineage>
        <taxon>Bacteria</taxon>
        <taxon>Bacillati</taxon>
        <taxon>Actinomycetota</taxon>
        <taxon>Actinomycetes</taxon>
        <taxon>Propionibacteriales</taxon>
        <taxon>Nocardioidaceae</taxon>
        <taxon>Aeromicrobium</taxon>
    </lineage>
</organism>
<proteinExistence type="predicted"/>
<dbReference type="GO" id="GO:0030246">
    <property type="term" value="F:carbohydrate binding"/>
    <property type="evidence" value="ECO:0007669"/>
    <property type="project" value="InterPro"/>
</dbReference>